<dbReference type="NCBIfam" id="TIGR00029">
    <property type="entry name" value="S20"/>
    <property type="match status" value="1"/>
</dbReference>
<keyword evidence="4 8" id="KW-0694">RNA-binding</keyword>
<dbReference type="FunFam" id="1.20.58.110:FF:000001">
    <property type="entry name" value="30S ribosomal protein S20"/>
    <property type="match status" value="1"/>
</dbReference>
<dbReference type="GO" id="GO:0015935">
    <property type="term" value="C:small ribosomal subunit"/>
    <property type="evidence" value="ECO:0007669"/>
    <property type="project" value="TreeGrafter"/>
</dbReference>
<evidence type="ECO:0000256" key="4">
    <source>
        <dbReference type="ARBA" id="ARBA00022884"/>
    </source>
</evidence>
<evidence type="ECO:0000256" key="6">
    <source>
        <dbReference type="ARBA" id="ARBA00023274"/>
    </source>
</evidence>
<comment type="function">
    <text evidence="1 8">Binds directly to 16S ribosomal RNA.</text>
</comment>
<dbReference type="PANTHER" id="PTHR33398:SF1">
    <property type="entry name" value="SMALL RIBOSOMAL SUBUNIT PROTEIN BS20C"/>
    <property type="match status" value="1"/>
</dbReference>
<organism evidence="9 10">
    <name type="scientific">Thermophilibacter provencensis</name>
    <dbReference type="NCBI Taxonomy" id="1852386"/>
    <lineage>
        <taxon>Bacteria</taxon>
        <taxon>Bacillati</taxon>
        <taxon>Actinomycetota</taxon>
        <taxon>Coriobacteriia</taxon>
        <taxon>Coriobacteriales</taxon>
        <taxon>Atopobiaceae</taxon>
        <taxon>Thermophilibacter</taxon>
    </lineage>
</organism>
<protein>
    <recommendedName>
        <fullName evidence="7 8">Small ribosomal subunit protein bS20</fullName>
    </recommendedName>
</protein>
<comment type="caution">
    <text evidence="9">The sequence shown here is derived from an EMBL/GenBank/DDBJ whole genome shotgun (WGS) entry which is preliminary data.</text>
</comment>
<sequence>MANIKSQKKRIITAEKARQRNRAVRSELKTAVKKVRAAVEAKDIEAAQDAANKAGRLLDKAASKGIIHKNQAAQRKSGVQKLVNTLK</sequence>
<dbReference type="RefSeq" id="WP_274958592.1">
    <property type="nucleotide sequence ID" value="NZ_DYWQ01000029.1"/>
</dbReference>
<dbReference type="HAMAP" id="MF_00500">
    <property type="entry name" value="Ribosomal_bS20"/>
    <property type="match status" value="1"/>
</dbReference>
<dbReference type="AlphaFoldDB" id="A0A921GE23"/>
<evidence type="ECO:0000256" key="5">
    <source>
        <dbReference type="ARBA" id="ARBA00022980"/>
    </source>
</evidence>
<gene>
    <name evidence="8 9" type="primary">rpsT</name>
    <name evidence="9" type="ORF">K8U72_02130</name>
</gene>
<evidence type="ECO:0000313" key="9">
    <source>
        <dbReference type="EMBL" id="HJF44571.1"/>
    </source>
</evidence>
<evidence type="ECO:0000313" key="10">
    <source>
        <dbReference type="Proteomes" id="UP000697330"/>
    </source>
</evidence>
<dbReference type="SUPFAM" id="SSF46992">
    <property type="entry name" value="Ribosomal protein S20"/>
    <property type="match status" value="1"/>
</dbReference>
<dbReference type="InterPro" id="IPR036510">
    <property type="entry name" value="Ribosomal_bS20_sf"/>
</dbReference>
<dbReference type="Pfam" id="PF01649">
    <property type="entry name" value="Ribosomal_S20p"/>
    <property type="match status" value="1"/>
</dbReference>
<keyword evidence="5 8" id="KW-0689">Ribosomal protein</keyword>
<evidence type="ECO:0000256" key="3">
    <source>
        <dbReference type="ARBA" id="ARBA00022730"/>
    </source>
</evidence>
<comment type="similarity">
    <text evidence="2 8">Belongs to the bacterial ribosomal protein bS20 family.</text>
</comment>
<dbReference type="Gene3D" id="1.20.58.110">
    <property type="entry name" value="Ribosomal protein S20"/>
    <property type="match status" value="1"/>
</dbReference>
<keyword evidence="3 8" id="KW-0699">rRNA-binding</keyword>
<dbReference type="GO" id="GO:0003735">
    <property type="term" value="F:structural constituent of ribosome"/>
    <property type="evidence" value="ECO:0007669"/>
    <property type="project" value="InterPro"/>
</dbReference>
<evidence type="ECO:0000256" key="2">
    <source>
        <dbReference type="ARBA" id="ARBA00007634"/>
    </source>
</evidence>
<name>A0A921GE23_9ACTN</name>
<dbReference type="GO" id="GO:0006412">
    <property type="term" value="P:translation"/>
    <property type="evidence" value="ECO:0007669"/>
    <property type="project" value="UniProtKB-UniRule"/>
</dbReference>
<dbReference type="EMBL" id="DYWQ01000029">
    <property type="protein sequence ID" value="HJF44571.1"/>
    <property type="molecule type" value="Genomic_DNA"/>
</dbReference>
<evidence type="ECO:0000256" key="8">
    <source>
        <dbReference type="HAMAP-Rule" id="MF_00500"/>
    </source>
</evidence>
<reference evidence="9" key="1">
    <citation type="journal article" date="2021" name="PeerJ">
        <title>Extensive microbial diversity within the chicken gut microbiome revealed by metagenomics and culture.</title>
        <authorList>
            <person name="Gilroy R."/>
            <person name="Ravi A."/>
            <person name="Getino M."/>
            <person name="Pursley I."/>
            <person name="Horton D.L."/>
            <person name="Alikhan N.F."/>
            <person name="Baker D."/>
            <person name="Gharbi K."/>
            <person name="Hall N."/>
            <person name="Watson M."/>
            <person name="Adriaenssens E.M."/>
            <person name="Foster-Nyarko E."/>
            <person name="Jarju S."/>
            <person name="Secka A."/>
            <person name="Antonio M."/>
            <person name="Oren A."/>
            <person name="Chaudhuri R.R."/>
            <person name="La Ragione R."/>
            <person name="Hildebrand F."/>
            <person name="Pallen M.J."/>
        </authorList>
    </citation>
    <scope>NUCLEOTIDE SEQUENCE</scope>
    <source>
        <strain evidence="9">CHK124-7917</strain>
    </source>
</reference>
<dbReference type="Proteomes" id="UP000697330">
    <property type="component" value="Unassembled WGS sequence"/>
</dbReference>
<proteinExistence type="inferred from homology"/>
<evidence type="ECO:0000256" key="7">
    <source>
        <dbReference type="ARBA" id="ARBA00035136"/>
    </source>
</evidence>
<dbReference type="GO" id="GO:0070181">
    <property type="term" value="F:small ribosomal subunit rRNA binding"/>
    <property type="evidence" value="ECO:0007669"/>
    <property type="project" value="TreeGrafter"/>
</dbReference>
<accession>A0A921GE23</accession>
<evidence type="ECO:0000256" key="1">
    <source>
        <dbReference type="ARBA" id="ARBA00003134"/>
    </source>
</evidence>
<reference evidence="9" key="2">
    <citation type="submission" date="2021-09" db="EMBL/GenBank/DDBJ databases">
        <authorList>
            <person name="Gilroy R."/>
        </authorList>
    </citation>
    <scope>NUCLEOTIDE SEQUENCE</scope>
    <source>
        <strain evidence="9">CHK124-7917</strain>
    </source>
</reference>
<dbReference type="GO" id="GO:0005829">
    <property type="term" value="C:cytosol"/>
    <property type="evidence" value="ECO:0007669"/>
    <property type="project" value="TreeGrafter"/>
</dbReference>
<dbReference type="InterPro" id="IPR002583">
    <property type="entry name" value="Ribosomal_bS20"/>
</dbReference>
<keyword evidence="6 8" id="KW-0687">Ribonucleoprotein</keyword>
<dbReference type="PANTHER" id="PTHR33398">
    <property type="entry name" value="30S RIBOSOMAL PROTEIN S20"/>
    <property type="match status" value="1"/>
</dbReference>